<sequence>MLQTFPDTAQATNQVQRFTVPAMPFSHPSLASSTTSTVFAPISIEIPPFASLEVTTKAVGDSYALARQFSVDAQDDYVKTLLKLFNSVRPETSVPTFSSLGQLGPLDGLRSYQVASRNNLPSLGIHAWTLNNQLNLSLAWCPGRFNSEIVDSFWSNWINALEQLSL</sequence>
<dbReference type="KEGG" id="sgra:EX895_002628"/>
<dbReference type="OrthoDB" id="2555907at2759"/>
<reference evidence="1 2" key="1">
    <citation type="submission" date="2019-05" db="EMBL/GenBank/DDBJ databases">
        <title>Sporisorium graminicola CBS 10092 draft sequencing and annotation.</title>
        <authorList>
            <person name="Solano-Gonzalez S."/>
            <person name="Caddick M.X."/>
            <person name="Darby A."/>
        </authorList>
    </citation>
    <scope>NUCLEOTIDE SEQUENCE [LARGE SCALE GENOMIC DNA]</scope>
    <source>
        <strain evidence="1 2">CBS 10092</strain>
    </source>
</reference>
<keyword evidence="2" id="KW-1185">Reference proteome</keyword>
<protein>
    <submittedName>
        <fullName evidence="1">Uncharacterized protein</fullName>
    </submittedName>
</protein>
<dbReference type="EMBL" id="SRRM01000009">
    <property type="protein sequence ID" value="TKY88276.1"/>
    <property type="molecule type" value="Genomic_DNA"/>
</dbReference>
<name>A0A4U7KVQ6_9BASI</name>
<accession>A0A4U7KVQ6</accession>
<dbReference type="AlphaFoldDB" id="A0A4U7KVQ6"/>
<evidence type="ECO:0000313" key="2">
    <source>
        <dbReference type="Proteomes" id="UP000306050"/>
    </source>
</evidence>
<dbReference type="RefSeq" id="XP_029740261.1">
    <property type="nucleotide sequence ID" value="XM_029883226.1"/>
</dbReference>
<dbReference type="Proteomes" id="UP000306050">
    <property type="component" value="Chromosome SGRAM_16"/>
</dbReference>
<comment type="caution">
    <text evidence="1">The sequence shown here is derived from an EMBL/GenBank/DDBJ whole genome shotgun (WGS) entry which is preliminary data.</text>
</comment>
<organism evidence="1 2">
    <name type="scientific">Sporisorium graminicola</name>
    <dbReference type="NCBI Taxonomy" id="280036"/>
    <lineage>
        <taxon>Eukaryota</taxon>
        <taxon>Fungi</taxon>
        <taxon>Dikarya</taxon>
        <taxon>Basidiomycota</taxon>
        <taxon>Ustilaginomycotina</taxon>
        <taxon>Ustilaginomycetes</taxon>
        <taxon>Ustilaginales</taxon>
        <taxon>Ustilaginaceae</taxon>
        <taxon>Sporisorium</taxon>
    </lineage>
</organism>
<gene>
    <name evidence="1" type="ORF">EX895_002628</name>
</gene>
<dbReference type="GeneID" id="40725523"/>
<proteinExistence type="predicted"/>
<evidence type="ECO:0000313" key="1">
    <source>
        <dbReference type="EMBL" id="TKY88276.1"/>
    </source>
</evidence>